<keyword evidence="2 4" id="KW-0689">Ribosomal protein</keyword>
<dbReference type="GO" id="GO:0006412">
    <property type="term" value="P:translation"/>
    <property type="evidence" value="ECO:0007669"/>
    <property type="project" value="InterPro"/>
</dbReference>
<dbReference type="GO" id="GO:1990904">
    <property type="term" value="C:ribonucleoprotein complex"/>
    <property type="evidence" value="ECO:0007669"/>
    <property type="project" value="UniProtKB-KW"/>
</dbReference>
<comment type="similarity">
    <text evidence="1">Belongs to the universal ribosomal protein uS8 family.</text>
</comment>
<evidence type="ECO:0000256" key="1">
    <source>
        <dbReference type="ARBA" id="ARBA00006471"/>
    </source>
</evidence>
<dbReference type="Gene3D" id="3.30.1490.10">
    <property type="match status" value="1"/>
</dbReference>
<sequence length="115" mass="12827">MTKNNLTNDLRKLQSTLKSKKPIQLDNNQLKSCLIAEKLAKNAANGKIIINSEVQKIVMVKPKPIKKKKIVDFLKSSRILPTITGHVLMSTTRGLMTHHQAIQDQTGGIILAIIY</sequence>
<evidence type="ECO:0000313" key="4">
    <source>
        <dbReference type="EMBL" id="CAG6458836.1"/>
    </source>
</evidence>
<dbReference type="InterPro" id="IPR000630">
    <property type="entry name" value="Ribosomal_uS8"/>
</dbReference>
<accession>A0A8D8AKA6</accession>
<evidence type="ECO:0000256" key="3">
    <source>
        <dbReference type="ARBA" id="ARBA00023274"/>
    </source>
</evidence>
<dbReference type="Pfam" id="PF00410">
    <property type="entry name" value="Ribosomal_S8"/>
    <property type="match status" value="1"/>
</dbReference>
<protein>
    <submittedName>
        <fullName evidence="4">30S ribosomal protein S8</fullName>
    </submittedName>
</protein>
<name>A0A8D8AKA6_CULPI</name>
<keyword evidence="3" id="KW-0687">Ribonucleoprotein</keyword>
<dbReference type="GO" id="GO:0005840">
    <property type="term" value="C:ribosome"/>
    <property type="evidence" value="ECO:0007669"/>
    <property type="project" value="UniProtKB-KW"/>
</dbReference>
<evidence type="ECO:0000256" key="2">
    <source>
        <dbReference type="ARBA" id="ARBA00022980"/>
    </source>
</evidence>
<organism evidence="4">
    <name type="scientific">Culex pipiens</name>
    <name type="common">House mosquito</name>
    <dbReference type="NCBI Taxonomy" id="7175"/>
    <lineage>
        <taxon>Eukaryota</taxon>
        <taxon>Metazoa</taxon>
        <taxon>Ecdysozoa</taxon>
        <taxon>Arthropoda</taxon>
        <taxon>Hexapoda</taxon>
        <taxon>Insecta</taxon>
        <taxon>Pterygota</taxon>
        <taxon>Neoptera</taxon>
        <taxon>Endopterygota</taxon>
        <taxon>Diptera</taxon>
        <taxon>Nematocera</taxon>
        <taxon>Culicoidea</taxon>
        <taxon>Culicidae</taxon>
        <taxon>Culicinae</taxon>
        <taxon>Culicini</taxon>
        <taxon>Culex</taxon>
        <taxon>Culex</taxon>
    </lineage>
</organism>
<dbReference type="GO" id="GO:0003735">
    <property type="term" value="F:structural constituent of ribosome"/>
    <property type="evidence" value="ECO:0007669"/>
    <property type="project" value="InterPro"/>
</dbReference>
<proteinExistence type="inferred from homology"/>
<dbReference type="SUPFAM" id="SSF56047">
    <property type="entry name" value="Ribosomal protein S8"/>
    <property type="match status" value="1"/>
</dbReference>
<dbReference type="EMBL" id="HBUE01036229">
    <property type="protein sequence ID" value="CAG6458836.1"/>
    <property type="molecule type" value="Transcribed_RNA"/>
</dbReference>
<dbReference type="AlphaFoldDB" id="A0A8D8AKA6"/>
<reference evidence="4" key="1">
    <citation type="submission" date="2021-05" db="EMBL/GenBank/DDBJ databases">
        <authorList>
            <person name="Alioto T."/>
            <person name="Alioto T."/>
            <person name="Gomez Garrido J."/>
        </authorList>
    </citation>
    <scope>NUCLEOTIDE SEQUENCE</scope>
</reference>
<dbReference type="InterPro" id="IPR035987">
    <property type="entry name" value="Ribosomal_uS8_sf"/>
</dbReference>